<comment type="catalytic activity">
    <reaction evidence="8">
        <text>ATP + H2O = ADP + phosphate + H(+)</text>
        <dbReference type="Rhea" id="RHEA:13065"/>
        <dbReference type="ChEBI" id="CHEBI:15377"/>
        <dbReference type="ChEBI" id="CHEBI:15378"/>
        <dbReference type="ChEBI" id="CHEBI:30616"/>
        <dbReference type="ChEBI" id="CHEBI:43474"/>
        <dbReference type="ChEBI" id="CHEBI:456216"/>
        <dbReference type="EC" id="3.6.4.13"/>
    </reaction>
</comment>
<evidence type="ECO:0000256" key="6">
    <source>
        <dbReference type="ARBA" id="ARBA00022840"/>
    </source>
</evidence>
<keyword evidence="5" id="KW-0347">Helicase</keyword>
<dbReference type="FunFam" id="3.40.50.300:FF:000397">
    <property type="entry name" value="Probable ATP-dependent RNA helicase DDX4"/>
    <property type="match status" value="1"/>
</dbReference>
<keyword evidence="4" id="KW-0378">Hydrolase</keyword>
<sequence>MDDWDDWTPTKVLTAPKGLKVTGCFNCGEEGHNKADCPNPPKPREVDPDRPAPVTYVPEEFDVDKVFEQTGISSGINFEKYERIPVSLTGNNPTKHITEFQQSGLRPILLENVSRAGYKTPTPVQKYSIPVVKSGRDLMACAQTGSGKTAAFLLPIIHQLLEQGVSGGAGDTPQQPACVIMSPTRELAIQTYQEAIKFCNRSVIRPAIAYGGAAVRSQINKIMAGCHILVATPGRLKDFVGKGHVAFGGLRFFVLDEADRMLDMGFLPDINELMDHPSMPPKTERQTLMFSATFPPEIQELAAKFLNDYLYLTIGTVGAANTDVTQTIYEVERLNKRERLLEILNGEDLAKGKILIFVETKKNADFLASFLSQKNFPTTSIHGDRLQQEREQALGDFKSGRMPCLVATAVAARGLDIRGVSHVINYDMPKEIDEYIHRIGRTGRVGNTGKATSFFDPGNDSQLAAPLLKILSSAQQDVPDWLPPLASGGYAGGGGFAGNHDVRGASRAPAAAAVDEEEW</sequence>
<evidence type="ECO:0000256" key="4">
    <source>
        <dbReference type="ARBA" id="ARBA00022801"/>
    </source>
</evidence>
<dbReference type="Pfam" id="PF00271">
    <property type="entry name" value="Helicase_C"/>
    <property type="match status" value="1"/>
</dbReference>
<dbReference type="InterPro" id="IPR000629">
    <property type="entry name" value="RNA-helicase_DEAD-box_CS"/>
</dbReference>
<dbReference type="GO" id="GO:0005524">
    <property type="term" value="F:ATP binding"/>
    <property type="evidence" value="ECO:0007669"/>
    <property type="project" value="UniProtKB-KW"/>
</dbReference>
<evidence type="ECO:0000256" key="5">
    <source>
        <dbReference type="ARBA" id="ARBA00022806"/>
    </source>
</evidence>
<keyword evidence="3" id="KW-0547">Nucleotide-binding</keyword>
<dbReference type="EMBL" id="OB663590">
    <property type="protein sequence ID" value="CAD7231512.1"/>
    <property type="molecule type" value="Genomic_DNA"/>
</dbReference>
<dbReference type="Pfam" id="PF00270">
    <property type="entry name" value="DEAD"/>
    <property type="match status" value="1"/>
</dbReference>
<dbReference type="SMART" id="SM00490">
    <property type="entry name" value="HELICc"/>
    <property type="match status" value="1"/>
</dbReference>
<evidence type="ECO:0000256" key="3">
    <source>
        <dbReference type="ARBA" id="ARBA00022741"/>
    </source>
</evidence>
<dbReference type="PROSITE" id="PS51195">
    <property type="entry name" value="Q_MOTIF"/>
    <property type="match status" value="1"/>
</dbReference>
<keyword evidence="7" id="KW-0694">RNA-binding</keyword>
<dbReference type="OrthoDB" id="196131at2759"/>
<evidence type="ECO:0000256" key="7">
    <source>
        <dbReference type="ARBA" id="ARBA00022884"/>
    </source>
</evidence>
<dbReference type="CDD" id="cd17967">
    <property type="entry name" value="DEADc_DDX3_DDX4"/>
    <property type="match status" value="1"/>
</dbReference>
<dbReference type="AlphaFoldDB" id="A0A7R8WMT4"/>
<evidence type="ECO:0000256" key="2">
    <source>
        <dbReference type="ARBA" id="ARBA00012552"/>
    </source>
</evidence>
<dbReference type="GO" id="GO:0003724">
    <property type="term" value="F:RNA helicase activity"/>
    <property type="evidence" value="ECO:0007669"/>
    <property type="project" value="UniProtKB-EC"/>
</dbReference>
<dbReference type="InterPro" id="IPR036875">
    <property type="entry name" value="Znf_CCHC_sf"/>
</dbReference>
<proteinExistence type="inferred from homology"/>
<dbReference type="InterPro" id="IPR014014">
    <property type="entry name" value="RNA_helicase_DEAD_Q_motif"/>
</dbReference>
<accession>A0A7R8WMT4</accession>
<dbReference type="Gene3D" id="4.10.60.10">
    <property type="entry name" value="Zinc finger, CCHC-type"/>
    <property type="match status" value="1"/>
</dbReference>
<dbReference type="GO" id="GO:0008270">
    <property type="term" value="F:zinc ion binding"/>
    <property type="evidence" value="ECO:0007669"/>
    <property type="project" value="InterPro"/>
</dbReference>
<dbReference type="InterPro" id="IPR011545">
    <property type="entry name" value="DEAD/DEAH_box_helicase_dom"/>
</dbReference>
<dbReference type="SMART" id="SM00343">
    <property type="entry name" value="ZnF_C2HC"/>
    <property type="match status" value="1"/>
</dbReference>
<dbReference type="SUPFAM" id="SSF57756">
    <property type="entry name" value="Retrovirus zinc finger-like domains"/>
    <property type="match status" value="1"/>
</dbReference>
<evidence type="ECO:0000256" key="9">
    <source>
        <dbReference type="SAM" id="MobiDB-lite"/>
    </source>
</evidence>
<dbReference type="Pfam" id="PF00098">
    <property type="entry name" value="zf-CCHC"/>
    <property type="match status" value="1"/>
</dbReference>
<comment type="similarity">
    <text evidence="1">Belongs to the DEAD box helicase family. DDX4/VASA subfamily.</text>
</comment>
<dbReference type="CDD" id="cd18787">
    <property type="entry name" value="SF2_C_DEAD"/>
    <property type="match status" value="1"/>
</dbReference>
<reference evidence="10" key="1">
    <citation type="submission" date="2020-11" db="EMBL/GenBank/DDBJ databases">
        <authorList>
            <person name="Tran Van P."/>
        </authorList>
    </citation>
    <scope>NUCLEOTIDE SEQUENCE</scope>
</reference>
<dbReference type="PROSITE" id="PS00039">
    <property type="entry name" value="DEAD_ATP_HELICASE"/>
    <property type="match status" value="1"/>
</dbReference>
<dbReference type="Gene3D" id="3.40.50.300">
    <property type="entry name" value="P-loop containing nucleotide triphosphate hydrolases"/>
    <property type="match status" value="2"/>
</dbReference>
<dbReference type="GO" id="GO:0016787">
    <property type="term" value="F:hydrolase activity"/>
    <property type="evidence" value="ECO:0007669"/>
    <property type="project" value="UniProtKB-KW"/>
</dbReference>
<protein>
    <recommendedName>
        <fullName evidence="2">RNA helicase</fullName>
        <ecNumber evidence="2">3.6.4.13</ecNumber>
    </recommendedName>
</protein>
<dbReference type="PROSITE" id="PS51192">
    <property type="entry name" value="HELICASE_ATP_BIND_1"/>
    <property type="match status" value="1"/>
</dbReference>
<dbReference type="InterPro" id="IPR001878">
    <property type="entry name" value="Znf_CCHC"/>
</dbReference>
<dbReference type="InterPro" id="IPR027417">
    <property type="entry name" value="P-loop_NTPase"/>
</dbReference>
<dbReference type="EC" id="3.6.4.13" evidence="2"/>
<dbReference type="GO" id="GO:0003723">
    <property type="term" value="F:RNA binding"/>
    <property type="evidence" value="ECO:0007669"/>
    <property type="project" value="UniProtKB-KW"/>
</dbReference>
<dbReference type="InterPro" id="IPR014001">
    <property type="entry name" value="Helicase_ATP-bd"/>
</dbReference>
<dbReference type="InterPro" id="IPR001650">
    <property type="entry name" value="Helicase_C-like"/>
</dbReference>
<gene>
    <name evidence="10" type="ORF">CTOB1V02_LOCUS9359</name>
</gene>
<keyword evidence="6" id="KW-0067">ATP-binding</keyword>
<dbReference type="SMART" id="SM00487">
    <property type="entry name" value="DEXDc"/>
    <property type="match status" value="1"/>
</dbReference>
<dbReference type="FunFam" id="3.40.50.300:FF:000008">
    <property type="entry name" value="ATP-dependent RNA helicase RhlB"/>
    <property type="match status" value="1"/>
</dbReference>
<name>A0A7R8WMT4_9CRUS</name>
<organism evidence="10">
    <name type="scientific">Cyprideis torosa</name>
    <dbReference type="NCBI Taxonomy" id="163714"/>
    <lineage>
        <taxon>Eukaryota</taxon>
        <taxon>Metazoa</taxon>
        <taxon>Ecdysozoa</taxon>
        <taxon>Arthropoda</taxon>
        <taxon>Crustacea</taxon>
        <taxon>Oligostraca</taxon>
        <taxon>Ostracoda</taxon>
        <taxon>Podocopa</taxon>
        <taxon>Podocopida</taxon>
        <taxon>Cytherocopina</taxon>
        <taxon>Cytheroidea</taxon>
        <taxon>Cytherideidae</taxon>
        <taxon>Cyprideis</taxon>
    </lineage>
</organism>
<dbReference type="PANTHER" id="PTHR47958">
    <property type="entry name" value="ATP-DEPENDENT RNA HELICASE DBP3"/>
    <property type="match status" value="1"/>
</dbReference>
<evidence type="ECO:0000256" key="8">
    <source>
        <dbReference type="ARBA" id="ARBA00047984"/>
    </source>
</evidence>
<dbReference type="SUPFAM" id="SSF52540">
    <property type="entry name" value="P-loop containing nucleoside triphosphate hydrolases"/>
    <property type="match status" value="1"/>
</dbReference>
<evidence type="ECO:0000256" key="1">
    <source>
        <dbReference type="ARBA" id="ARBA00010132"/>
    </source>
</evidence>
<feature type="region of interest" description="Disordered" evidence="9">
    <location>
        <begin position="30"/>
        <end position="51"/>
    </location>
</feature>
<dbReference type="PROSITE" id="PS51194">
    <property type="entry name" value="HELICASE_CTER"/>
    <property type="match status" value="1"/>
</dbReference>
<dbReference type="InterPro" id="IPR044763">
    <property type="entry name" value="Ded1/Dbp1_DEADc"/>
</dbReference>
<dbReference type="PROSITE" id="PS50158">
    <property type="entry name" value="ZF_CCHC"/>
    <property type="match status" value="1"/>
</dbReference>
<evidence type="ECO:0000313" key="10">
    <source>
        <dbReference type="EMBL" id="CAD7231512.1"/>
    </source>
</evidence>